<accession>A0A1Y5I4J8</accession>
<dbReference type="AlphaFoldDB" id="A0A1Y5I4J8"/>
<reference evidence="1" key="1">
    <citation type="submission" date="2017-04" db="EMBL/GenBank/DDBJ databases">
        <title>Population genomics of picophytoplankton unveils novel chromosome hypervariability.</title>
        <authorList>
            <consortium name="DOE Joint Genome Institute"/>
            <person name="Blanc-Mathieu R."/>
            <person name="Krasovec M."/>
            <person name="Hebrard M."/>
            <person name="Yau S."/>
            <person name="Desgranges E."/>
            <person name="Martin J."/>
            <person name="Schackwitz W."/>
            <person name="Kuo A."/>
            <person name="Salin G."/>
            <person name="Donnadieu C."/>
            <person name="Desdevises Y."/>
            <person name="Sanchez-Ferandin S."/>
            <person name="Moreau H."/>
            <person name="Rivals E."/>
            <person name="Grigoriev I.V."/>
            <person name="Grimsley N."/>
            <person name="Eyre-Walker A."/>
            <person name="Piganeau G."/>
        </authorList>
    </citation>
    <scope>NUCLEOTIDE SEQUENCE [LARGE SCALE GENOMIC DNA]</scope>
    <source>
        <strain evidence="1">RCC 1115</strain>
    </source>
</reference>
<name>A0A1Y5I4J8_OSTTA</name>
<gene>
    <name evidence="1" type="ORF">BE221DRAFT_196413</name>
</gene>
<protein>
    <submittedName>
        <fullName evidence="1">Uncharacterized protein</fullName>
    </submittedName>
</protein>
<organism evidence="1">
    <name type="scientific">Ostreococcus tauri</name>
    <name type="common">Marine green alga</name>
    <dbReference type="NCBI Taxonomy" id="70448"/>
    <lineage>
        <taxon>Eukaryota</taxon>
        <taxon>Viridiplantae</taxon>
        <taxon>Chlorophyta</taxon>
        <taxon>Mamiellophyceae</taxon>
        <taxon>Mamiellales</taxon>
        <taxon>Bathycoccaceae</taxon>
        <taxon>Ostreococcus</taxon>
    </lineage>
</organism>
<dbReference type="EMBL" id="KZ155839">
    <property type="protein sequence ID" value="OUS42092.1"/>
    <property type="molecule type" value="Genomic_DNA"/>
</dbReference>
<dbReference type="Proteomes" id="UP000195557">
    <property type="component" value="Unassembled WGS sequence"/>
</dbReference>
<evidence type="ECO:0000313" key="1">
    <source>
        <dbReference type="EMBL" id="OUS42092.1"/>
    </source>
</evidence>
<sequence>MSNLVASKLVPRKVNIVIGWNNVAKGDYGGDKHARLDGNEHIISVVSNRFCAVFKTPSGEKSPRYLQSELEHSPMLWKPLNKVPSDILVASSQVSGGDLSELDILQSSREVLASKCIRIAQIEYMDQVALSGSGTSTKRLFSRDESEGQVDDGDATAAAAAATGSKMNAVRKWCPVCKKTFAMKAQTCDDCMGHVKLVSTAEAKAKAAYDSESVKTRFRTTTATPRWLNEEAPRSSVLSTGPNKKVIETYVTDVADRHTPEDDVSGASSGDRRIGSPMDEWIEYIPLPVEPYNPGLSCNKRALTDQALKDGNVRGFCEPDEPWVREWVMILNDLGAALTEVHCSERVHALMPLGHEEAMYIRACSKFMVVLLGKNFIMSSKLFGSEKIVEILSNGADLHRSFQFLKLVHRVVTSALVIEYAHEVKSSELDAKAFISWLEKPRNDEKFVLLESFFARKILPALFTYRDGCRCNDAKKISAARKVLLPFIAARGHANYMRAIIMDIVRVEFQRTPEVRELVERFRTYKGQGLDYKLEEANAVVKSFLTTNTENSWRIASTLACKAPFIFKGMFKWFKWPAESARMSRSEPKLDAAAKLMVQRLIKSRALKPCPDDTARCPMSIFDQELLVTFDEVMKNGQEAIDEYMHKIQKVEGPRLARKISTQCHMTPLTVDERYKRDQDTRVGAKTKHLTDAELERALELRRPIDEEGRALADQADAEFENL</sequence>
<proteinExistence type="predicted"/>